<gene>
    <name evidence="1" type="ORF">NEQG_01074</name>
</gene>
<evidence type="ECO:0000313" key="2">
    <source>
        <dbReference type="Proteomes" id="UP000002872"/>
    </source>
</evidence>
<accession>I3EGN7</accession>
<protein>
    <submittedName>
        <fullName evidence="1">Uncharacterized protein</fullName>
    </submittedName>
</protein>
<organism evidence="1 2">
    <name type="scientific">Nematocida parisii (strain ERTm3)</name>
    <name type="common">Nematode killer fungus</name>
    <dbReference type="NCBI Taxonomy" id="935791"/>
    <lineage>
        <taxon>Eukaryota</taxon>
        <taxon>Fungi</taxon>
        <taxon>Fungi incertae sedis</taxon>
        <taxon>Microsporidia</taxon>
        <taxon>Nematocida</taxon>
    </lineage>
</organism>
<dbReference type="OrthoDB" id="10313244at2759"/>
<name>I3EGN7_NEMP3</name>
<dbReference type="EMBL" id="GL870878">
    <property type="protein sequence ID" value="EIJ88384.1"/>
    <property type="molecule type" value="Genomic_DNA"/>
</dbReference>
<dbReference type="InParanoid" id="I3EGN7"/>
<evidence type="ECO:0000313" key="1">
    <source>
        <dbReference type="EMBL" id="EIJ88384.1"/>
    </source>
</evidence>
<dbReference type="Proteomes" id="UP000002872">
    <property type="component" value="Unassembled WGS sequence"/>
</dbReference>
<proteinExistence type="predicted"/>
<keyword evidence="2" id="KW-1185">Reference proteome</keyword>
<dbReference type="HOGENOM" id="CLU_009683_3_2_1"/>
<dbReference type="AlphaFoldDB" id="I3EGN7"/>
<reference evidence="1" key="1">
    <citation type="submission" date="2011-01" db="EMBL/GenBank/DDBJ databases">
        <title>The Genome Sequence of Nematocida parisii strain ERTm3.</title>
        <authorList>
            <consortium name="The Broad Institute Genome Sequencing Platform"/>
            <consortium name="The Broad Institute Genome Sequencing Center for Infectious Disease"/>
            <person name="Cuomo C."/>
            <person name="Troemel E."/>
            <person name="Young S.K."/>
            <person name="Zeng Q."/>
            <person name="Gargeya S."/>
            <person name="Fitzgerald M."/>
            <person name="Haas B."/>
            <person name="Abouelleil A."/>
            <person name="Alvarado L."/>
            <person name="Arachchi H.M."/>
            <person name="Berlin A."/>
            <person name="Chapman S.B."/>
            <person name="Gearin G."/>
            <person name="Goldberg J."/>
            <person name="Griggs A."/>
            <person name="Gujja S."/>
            <person name="Hansen M."/>
            <person name="Heiman D."/>
            <person name="Howarth C."/>
            <person name="Larimer J."/>
            <person name="Lui A."/>
            <person name="MacDonald P.J.P."/>
            <person name="McCowen C."/>
            <person name="Montmayeur A."/>
            <person name="Murphy C."/>
            <person name="Neiman D."/>
            <person name="Pearson M."/>
            <person name="Priest M."/>
            <person name="Roberts A."/>
            <person name="Saif S."/>
            <person name="Shea T."/>
            <person name="Sisk P."/>
            <person name="Stolte C."/>
            <person name="Sykes S."/>
            <person name="Wortman J."/>
            <person name="Nusbaum C."/>
            <person name="Birren B."/>
        </authorList>
    </citation>
    <scope>NUCLEOTIDE SEQUENCE</scope>
    <source>
        <strain evidence="1">ERTm3</strain>
    </source>
</reference>
<dbReference type="VEuPathDB" id="MicrosporidiaDB:NEQG_01074"/>
<sequence>MFSSILYDNASIKTKGPDISFTGFLQEKTVEPFSYDILASLLLLSEGMPLPICIEGDPSSKNQKRIVLKKKNMQDEYFSVSLDISGSNGENLSNAYYTIISDVFDVFTTKCKKNNCVYHASLDSLINSMHSFEEGVFLDNVGFLIQSYLYEYLSADTAIRFFNAVYNIISEYLPEKGISILSIQETVYKRIFERLFISKECASDTSSFSYSKLFENINLTSSNYNSHIPYTIENETEINIYNGHSPVIYWKSHFKKLCPFSNINAISYNLLSLFCFLMYDPDKDVYTTNHIASKTSDIFNFFSNNYMPEYLSELETKNEWMQIISNVFNEWSTLSCIQPPLNILNILYIISILTENYSSERHILDNFMHDLHNPLISAKDIYTRIEKYTAKKIISLCPPWNKVNVRIEWMEKCKETNDKFNLFGSIYIECVKGNDSANTGIKDKKSSYSINTQTETNSVWIYTMPLYNQPEKNLCISTFLNLKIQCIDNNDSFIKYLLLYYLDVEVRKLYEINTVNSLAKHEINKFMQKKVLHLNRLFLLDKIHDNTYKCNLITYIFMHCIDSKIPRTHIIFRFVLNILGSCSKEKLNIVHKMLAGLIFYDGVNIFSRHNNKTLLSMYIPEHKNTPFKNTAFNVLSNESLRASILNYAMSRSPKTLLHCFKVIVCAYSDSKVPFNVYKLFHKKEVFDFLTPGGTTEYIKLFRTISKSLNSKETAALNRTYFHWFILACEMNTQANNLIIITYKFIKGLNKHDFLEKEHSERYKKALTVLSKIKNNNKITTSSGSHKTPVNTSKKSNFVYYSIE</sequence>
<dbReference type="OMA" id="FVIACES"/>